<dbReference type="PIRSF" id="PIRSF004789">
    <property type="entry name" value="DR1281"/>
    <property type="match status" value="1"/>
</dbReference>
<proteinExistence type="inferred from homology"/>
<feature type="binding site" evidence="7">
    <location>
        <position position="39"/>
    </location>
    <ligand>
        <name>Fe cation</name>
        <dbReference type="ChEBI" id="CHEBI:24875"/>
        <label>1</label>
    </ligand>
</feature>
<feature type="binding site" evidence="7">
    <location>
        <position position="152"/>
    </location>
    <ligand>
        <name>Fe cation</name>
        <dbReference type="ChEBI" id="CHEBI:24875"/>
        <label>2</label>
    </ligand>
</feature>
<feature type="binding site" evidence="7">
    <location>
        <position position="39"/>
    </location>
    <ligand>
        <name>Fe cation</name>
        <dbReference type="ChEBI" id="CHEBI:24875"/>
        <label>2</label>
    </ligand>
</feature>
<comment type="similarity">
    <text evidence="5">Belongs to the YmdB-like family.</text>
</comment>
<keyword evidence="4" id="KW-0408">Iron</keyword>
<evidence type="ECO:0000256" key="2">
    <source>
        <dbReference type="ARBA" id="ARBA00022723"/>
    </source>
</evidence>
<dbReference type="FunFam" id="3.60.21.10:FF:000016">
    <property type="entry name" value="Putative metallophosphoesterase"/>
    <property type="match status" value="1"/>
</dbReference>
<reference evidence="8 9" key="1">
    <citation type="journal article" date="2015" name="Genome Announc.">
        <title>Expanding the biotechnology potential of lactobacilli through comparative genomics of 213 strains and associated genera.</title>
        <authorList>
            <person name="Sun Z."/>
            <person name="Harris H.M."/>
            <person name="McCann A."/>
            <person name="Guo C."/>
            <person name="Argimon S."/>
            <person name="Zhang W."/>
            <person name="Yang X."/>
            <person name="Jeffery I.B."/>
            <person name="Cooney J.C."/>
            <person name="Kagawa T.F."/>
            <person name="Liu W."/>
            <person name="Song Y."/>
            <person name="Salvetti E."/>
            <person name="Wrobel A."/>
            <person name="Rasinkangas P."/>
            <person name="Parkhill J."/>
            <person name="Rea M.C."/>
            <person name="O'Sullivan O."/>
            <person name="Ritari J."/>
            <person name="Douillard F.P."/>
            <person name="Paul Ross R."/>
            <person name="Yang R."/>
            <person name="Briner A.E."/>
            <person name="Felis G.E."/>
            <person name="de Vos W.M."/>
            <person name="Barrangou R."/>
            <person name="Klaenhammer T.R."/>
            <person name="Caufield P.W."/>
            <person name="Cui Y."/>
            <person name="Zhang H."/>
            <person name="O'Toole P.W."/>
        </authorList>
    </citation>
    <scope>NUCLEOTIDE SEQUENCE [LARGE SCALE GENOMIC DNA]</scope>
    <source>
        <strain evidence="8 9">DSM 20515</strain>
    </source>
</reference>
<feature type="active site" description="Proton donor" evidence="6">
    <location>
        <position position="69"/>
    </location>
</feature>
<dbReference type="NCBIfam" id="TIGR00282">
    <property type="entry name" value="TIGR00282 family metallophosphoesterase"/>
    <property type="match status" value="1"/>
</dbReference>
<dbReference type="PATRIC" id="fig|1423733.4.peg.757"/>
<feature type="binding site" evidence="7">
    <location>
        <position position="8"/>
    </location>
    <ligand>
        <name>Fe cation</name>
        <dbReference type="ChEBI" id="CHEBI:24875"/>
        <label>1</label>
    </ligand>
</feature>
<dbReference type="RefSeq" id="WP_056996303.1">
    <property type="nucleotide sequence ID" value="NZ_AYYR01000014.1"/>
</dbReference>
<dbReference type="Proteomes" id="UP000051845">
    <property type="component" value="Unassembled WGS sequence"/>
</dbReference>
<dbReference type="PANTHER" id="PTHR36303:SF1">
    <property type="entry name" value="2',3'-CYCLIC-NUCLEOTIDE 2'-PHOSPHODIESTERASE"/>
    <property type="match status" value="1"/>
</dbReference>
<protein>
    <submittedName>
        <fullName evidence="8">Calcineurin-like phosphoesterase</fullName>
    </submittedName>
</protein>
<feature type="binding site" evidence="7">
    <location>
        <position position="179"/>
    </location>
    <ligand>
        <name>Fe cation</name>
        <dbReference type="ChEBI" id="CHEBI:24875"/>
        <label>1</label>
    </ligand>
</feature>
<dbReference type="PANTHER" id="PTHR36303">
    <property type="entry name" value="2',3'-CYCLIC-NUCLEOTIDE 2'-PHOSPHODIESTERASE"/>
    <property type="match status" value="1"/>
</dbReference>
<evidence type="ECO:0000256" key="7">
    <source>
        <dbReference type="PIRSR" id="PIRSR004789-51"/>
    </source>
</evidence>
<keyword evidence="2 7" id="KW-0479">Metal-binding</keyword>
<feature type="binding site" evidence="7">
    <location>
        <position position="68"/>
    </location>
    <ligand>
        <name>Fe cation</name>
        <dbReference type="ChEBI" id="CHEBI:24875"/>
        <label>2</label>
    </ligand>
</feature>
<feature type="binding site" evidence="7">
    <location>
        <position position="40"/>
    </location>
    <ligand>
        <name>Fe cation</name>
        <dbReference type="ChEBI" id="CHEBI:24875"/>
        <label>1</label>
    </ligand>
</feature>
<dbReference type="Gene3D" id="3.60.21.10">
    <property type="match status" value="1"/>
</dbReference>
<evidence type="ECO:0000313" key="8">
    <source>
        <dbReference type="EMBL" id="KRM77043.1"/>
    </source>
</evidence>
<dbReference type="SUPFAM" id="SSF56300">
    <property type="entry name" value="Metallo-dependent phosphatases"/>
    <property type="match status" value="1"/>
</dbReference>
<dbReference type="CDD" id="cd07382">
    <property type="entry name" value="MPP_DR1281"/>
    <property type="match status" value="1"/>
</dbReference>
<dbReference type="InterPro" id="IPR005235">
    <property type="entry name" value="YmdB-like"/>
</dbReference>
<gene>
    <name evidence="8" type="ORF">FC82_GL000729</name>
</gene>
<evidence type="ECO:0000256" key="4">
    <source>
        <dbReference type="ARBA" id="ARBA00023004"/>
    </source>
</evidence>
<evidence type="ECO:0000256" key="1">
    <source>
        <dbReference type="ARBA" id="ARBA00001965"/>
    </source>
</evidence>
<sequence length="267" mass="29320">MRLLFIGDVVGDRGVHMIETYLPQLKRDYKPQATIVNGENSTPVGRGISESIYKKLLSSGADVVTMGNHTWDNKEIFEFIDGTKKLVRPANFPGKDVPGRGWTQLKVNQETLAVINLQGRVFLPPLDDPFTAADELVNEIRKTTPIIFVDFHAEATSEKRALATYLQGKVSAVVGTHTHVQTTDGQILPGGTAFMTDAGMTGPDNGILGMQSEGVISRFLTQRPTRYIVDEDEKSILSGCVIDINDQNGHATKIKPILISDAHPYFN</sequence>
<feature type="binding site" evidence="7">
    <location>
        <position position="177"/>
    </location>
    <ligand>
        <name>Fe cation</name>
        <dbReference type="ChEBI" id="CHEBI:24875"/>
        <label>2</label>
    </ligand>
</feature>
<comment type="cofactor">
    <cofactor evidence="1">
        <name>Fe(3+)</name>
        <dbReference type="ChEBI" id="CHEBI:29034"/>
    </cofactor>
</comment>
<dbReference type="EMBL" id="AYYR01000014">
    <property type="protein sequence ID" value="KRM77043.1"/>
    <property type="molecule type" value="Genomic_DNA"/>
</dbReference>
<dbReference type="GO" id="GO:0004113">
    <property type="term" value="F:2',3'-cyclic-nucleotide 3'-phosphodiesterase activity"/>
    <property type="evidence" value="ECO:0007669"/>
    <property type="project" value="TreeGrafter"/>
</dbReference>
<dbReference type="Pfam" id="PF13277">
    <property type="entry name" value="YmdB"/>
    <property type="match status" value="1"/>
</dbReference>
<organism evidence="8 9">
    <name type="scientific">Secundilactobacillus collinoides DSM 20515 = JCM 1123</name>
    <dbReference type="NCBI Taxonomy" id="1423733"/>
    <lineage>
        <taxon>Bacteria</taxon>
        <taxon>Bacillati</taxon>
        <taxon>Bacillota</taxon>
        <taxon>Bacilli</taxon>
        <taxon>Lactobacillales</taxon>
        <taxon>Lactobacillaceae</taxon>
        <taxon>Secundilactobacillus</taxon>
    </lineage>
</organism>
<dbReference type="InterPro" id="IPR029052">
    <property type="entry name" value="Metallo-depent_PP-like"/>
</dbReference>
<evidence type="ECO:0000313" key="9">
    <source>
        <dbReference type="Proteomes" id="UP000051845"/>
    </source>
</evidence>
<name>A0A0R2BP65_SECCO</name>
<keyword evidence="3" id="KW-0378">Hydrolase</keyword>
<evidence type="ECO:0000256" key="3">
    <source>
        <dbReference type="ARBA" id="ARBA00022801"/>
    </source>
</evidence>
<accession>A0A0R2BP65</accession>
<evidence type="ECO:0000256" key="5">
    <source>
        <dbReference type="ARBA" id="ARBA00061401"/>
    </source>
</evidence>
<dbReference type="STRING" id="33960.TY91_08495"/>
<comment type="caution">
    <text evidence="8">The sequence shown here is derived from an EMBL/GenBank/DDBJ whole genome shotgun (WGS) entry which is preliminary data.</text>
</comment>
<evidence type="ECO:0000256" key="6">
    <source>
        <dbReference type="PIRSR" id="PIRSR004789-50"/>
    </source>
</evidence>
<dbReference type="GO" id="GO:0046872">
    <property type="term" value="F:metal ion binding"/>
    <property type="evidence" value="ECO:0007669"/>
    <property type="project" value="UniProtKB-KW"/>
</dbReference>
<dbReference type="AlphaFoldDB" id="A0A0R2BP65"/>